<dbReference type="Pfam" id="PF16189">
    <property type="entry name" value="Creatinase_N_2"/>
    <property type="match status" value="1"/>
</dbReference>
<protein>
    <recommendedName>
        <fullName evidence="11">Xaa-Pro aminopeptidase P</fullName>
    </recommendedName>
</protein>
<evidence type="ECO:0000256" key="2">
    <source>
        <dbReference type="ARBA" id="ARBA00008766"/>
    </source>
</evidence>
<evidence type="ECO:0000313" key="10">
    <source>
        <dbReference type="EMBL" id="CAD8440897.1"/>
    </source>
</evidence>
<dbReference type="Pfam" id="PF00557">
    <property type="entry name" value="Peptidase_M24"/>
    <property type="match status" value="1"/>
</dbReference>
<evidence type="ECO:0000256" key="1">
    <source>
        <dbReference type="ARBA" id="ARBA00001936"/>
    </source>
</evidence>
<dbReference type="SUPFAM" id="SSF55920">
    <property type="entry name" value="Creatinase/aminopeptidase"/>
    <property type="match status" value="1"/>
</dbReference>
<dbReference type="InterPro" id="IPR000994">
    <property type="entry name" value="Pept_M24"/>
</dbReference>
<evidence type="ECO:0000259" key="8">
    <source>
        <dbReference type="Pfam" id="PF01321"/>
    </source>
</evidence>
<dbReference type="GO" id="GO:0046872">
    <property type="term" value="F:metal ion binding"/>
    <property type="evidence" value="ECO:0007669"/>
    <property type="project" value="UniProtKB-KW"/>
</dbReference>
<comment type="cofactor">
    <cofactor evidence="1">
        <name>Mn(2+)</name>
        <dbReference type="ChEBI" id="CHEBI:29035"/>
    </cofactor>
</comment>
<keyword evidence="4" id="KW-0378">Hydrolase</keyword>
<comment type="similarity">
    <text evidence="2">Belongs to the peptidase M24B family.</text>
</comment>
<dbReference type="FunFam" id="3.40.350.10:FF:000003">
    <property type="entry name" value="Xaa-pro aminopeptidase P"/>
    <property type="match status" value="1"/>
</dbReference>
<dbReference type="CDD" id="cd01085">
    <property type="entry name" value="APP"/>
    <property type="match status" value="1"/>
</dbReference>
<feature type="region of interest" description="Disordered" evidence="6">
    <location>
        <begin position="294"/>
        <end position="315"/>
    </location>
</feature>
<dbReference type="InterPro" id="IPR000587">
    <property type="entry name" value="Creatinase_N"/>
</dbReference>
<evidence type="ECO:0000256" key="3">
    <source>
        <dbReference type="ARBA" id="ARBA00022723"/>
    </source>
</evidence>
<dbReference type="Pfam" id="PF16188">
    <property type="entry name" value="Peptidase_M24_C"/>
    <property type="match status" value="1"/>
</dbReference>
<evidence type="ECO:0000256" key="5">
    <source>
        <dbReference type="ARBA" id="ARBA00023211"/>
    </source>
</evidence>
<evidence type="ECO:0000256" key="6">
    <source>
        <dbReference type="SAM" id="MobiDB-lite"/>
    </source>
</evidence>
<reference evidence="10" key="1">
    <citation type="submission" date="2021-01" db="EMBL/GenBank/DDBJ databases">
        <authorList>
            <person name="Corre E."/>
            <person name="Pelletier E."/>
            <person name="Niang G."/>
            <person name="Scheremetjew M."/>
            <person name="Finn R."/>
            <person name="Kale V."/>
            <person name="Holt S."/>
            <person name="Cochrane G."/>
            <person name="Meng A."/>
            <person name="Brown T."/>
            <person name="Cohen L."/>
        </authorList>
    </citation>
    <scope>NUCLEOTIDE SEQUENCE</scope>
    <source>
        <strain evidence="10">CCAC1681</strain>
    </source>
</reference>
<dbReference type="GO" id="GO:0070006">
    <property type="term" value="F:metalloaminopeptidase activity"/>
    <property type="evidence" value="ECO:0007669"/>
    <property type="project" value="InterPro"/>
</dbReference>
<proteinExistence type="inferred from homology"/>
<feature type="compositionally biased region" description="Basic and acidic residues" evidence="6">
    <location>
        <begin position="301"/>
        <end position="311"/>
    </location>
</feature>
<accession>A0A7S0D2C1</accession>
<feature type="domain" description="Creatinase N-terminal" evidence="8">
    <location>
        <begin position="9"/>
        <end position="131"/>
    </location>
</feature>
<organism evidence="10">
    <name type="scientific">Micromonas pusilla</name>
    <name type="common">Picoplanktonic green alga</name>
    <name type="synonym">Chromulina pusilla</name>
    <dbReference type="NCBI Taxonomy" id="38833"/>
    <lineage>
        <taxon>Eukaryota</taxon>
        <taxon>Viridiplantae</taxon>
        <taxon>Chlorophyta</taxon>
        <taxon>Mamiellophyceae</taxon>
        <taxon>Mamiellales</taxon>
        <taxon>Mamiellaceae</taxon>
        <taxon>Micromonas</taxon>
    </lineage>
</organism>
<dbReference type="EMBL" id="HBEN01007963">
    <property type="protein sequence ID" value="CAD8440897.1"/>
    <property type="molecule type" value="Transcribed_RNA"/>
</dbReference>
<feature type="domain" description="Peptidase M24 C-terminal" evidence="9">
    <location>
        <begin position="568"/>
        <end position="629"/>
    </location>
</feature>
<name>A0A7S0D2C1_MICPS</name>
<gene>
    <name evidence="10" type="ORF">MSP1401_LOCUS6567</name>
</gene>
<dbReference type="InterPro" id="IPR050422">
    <property type="entry name" value="X-Pro_aminopeptidase_P"/>
</dbReference>
<dbReference type="Pfam" id="PF01321">
    <property type="entry name" value="Creatinase_N"/>
    <property type="match status" value="1"/>
</dbReference>
<dbReference type="Gene3D" id="3.40.350.10">
    <property type="entry name" value="Creatinase/prolidase N-terminal domain"/>
    <property type="match status" value="2"/>
</dbReference>
<dbReference type="InterPro" id="IPR032416">
    <property type="entry name" value="Peptidase_M24_C"/>
</dbReference>
<feature type="domain" description="Peptidase M24" evidence="7">
    <location>
        <begin position="339"/>
        <end position="557"/>
    </location>
</feature>
<dbReference type="PANTHER" id="PTHR43763">
    <property type="entry name" value="XAA-PRO AMINOPEPTIDASE 1"/>
    <property type="match status" value="1"/>
</dbReference>
<dbReference type="GO" id="GO:0005737">
    <property type="term" value="C:cytoplasm"/>
    <property type="evidence" value="ECO:0007669"/>
    <property type="project" value="UniProtKB-ARBA"/>
</dbReference>
<evidence type="ECO:0000259" key="7">
    <source>
        <dbReference type="Pfam" id="PF00557"/>
    </source>
</evidence>
<dbReference type="InterPro" id="IPR036005">
    <property type="entry name" value="Creatinase/aminopeptidase-like"/>
</dbReference>
<keyword evidence="5" id="KW-0464">Manganese</keyword>
<dbReference type="InterPro" id="IPR033740">
    <property type="entry name" value="Pept_M24B"/>
</dbReference>
<evidence type="ECO:0000259" key="9">
    <source>
        <dbReference type="Pfam" id="PF16188"/>
    </source>
</evidence>
<dbReference type="Gene3D" id="3.90.230.10">
    <property type="entry name" value="Creatinase/methionine aminopeptidase superfamily"/>
    <property type="match status" value="1"/>
</dbReference>
<dbReference type="SUPFAM" id="SSF53092">
    <property type="entry name" value="Creatinase/prolidase N-terminal domain"/>
    <property type="match status" value="1"/>
</dbReference>
<evidence type="ECO:0008006" key="11">
    <source>
        <dbReference type="Google" id="ProtNLM"/>
    </source>
</evidence>
<keyword evidence="3" id="KW-0479">Metal-binding</keyword>
<dbReference type="AlphaFoldDB" id="A0A7S0D2C1"/>
<dbReference type="FunFam" id="3.90.230.10:FF:000007">
    <property type="entry name" value="Xaa-Pro aminopeptidase P"/>
    <property type="match status" value="1"/>
</dbReference>
<dbReference type="PANTHER" id="PTHR43763:SF6">
    <property type="entry name" value="XAA-PRO AMINOPEPTIDASE 1"/>
    <property type="match status" value="1"/>
</dbReference>
<evidence type="ECO:0000256" key="4">
    <source>
        <dbReference type="ARBA" id="ARBA00022801"/>
    </source>
</evidence>
<sequence length="639" mass="68945">MAGDGCAKLAALRARMAAASVDAFVVPSQDPHFSEYVPTCFERRAWISGFTGSAGTAVVTAREALLWTDGRYFLQASQELSSEWTLMKGGQPGVPEPKQWLAEKLPSGAKVGVDASVHSLNEARAMRDVFAKHGVALECLATNPVDEAWGDARPPFPTAPLRAHPAEWAGKTAAEKIAQCRAALAEKDADALVVSPLDEVAWLFNVRGNDLDFNPVALGYGLITQKNATLYVDQSKVSDELRAELKKEGVDVAKYEACVSDVKALAASGKSLWVDPEKVSAALVAAAEDAAADAPSSAKKAKTEAGGEKKTRGAKKAVVEGASPIPLAKAIKNDAEIAGMVEAHLRDGVAMASFWCWLDKQAREGKTHSEFEIGEVVRSFRAKQFGFSEESFATIAGEGPHGAIIHYRASRESARVVGSDSLLLCDSGGQYECGTTDVTRTHHTGSPTAFQKDAYTRVLQGHIALASARFPEDTSGFVLDVFARSHLWAEGLDYRHGTGHGVGAALNVHEGPQSVSPRFGNPTPLRPGMVLSNEPGYYEDGPDGFGIRIENLLVVREAATSHAFGDKKYLEFYPLTLIPIQKKLIDWSLMAPKDVAWLNEYHAQVWEKVSPRVEDEETKTWLKDATKPVTVRSFAVVSE</sequence>
<dbReference type="InterPro" id="IPR029149">
    <property type="entry name" value="Creatin/AminoP/Spt16_N"/>
</dbReference>